<dbReference type="EMBL" id="SLWF01000002">
    <property type="protein sequence ID" value="TCN90169.1"/>
    <property type="molecule type" value="Genomic_DNA"/>
</dbReference>
<dbReference type="SUPFAM" id="SSF117782">
    <property type="entry name" value="YbjQ-like"/>
    <property type="match status" value="1"/>
</dbReference>
<proteinExistence type="inferred from homology"/>
<dbReference type="HAMAP" id="MF_00338">
    <property type="entry name" value="UPF0145"/>
    <property type="match status" value="1"/>
</dbReference>
<keyword evidence="4" id="KW-1185">Reference proteome</keyword>
<reference evidence="3 4" key="1">
    <citation type="submission" date="2019-03" db="EMBL/GenBank/DDBJ databases">
        <title>Freshwater and sediment microbial communities from various areas in North America, analyzing microbe dynamics in response to fracking.</title>
        <authorList>
            <person name="Lamendella R."/>
        </authorList>
    </citation>
    <scope>NUCLEOTIDE SEQUENCE [LARGE SCALE GENOMIC DNA]</scope>
    <source>
        <strain evidence="3 4">74A</strain>
    </source>
</reference>
<dbReference type="PANTHER" id="PTHR34068">
    <property type="entry name" value="UPF0145 PROTEIN YBJQ"/>
    <property type="match status" value="1"/>
</dbReference>
<gene>
    <name evidence="3" type="ORF">EDC91_10281</name>
</gene>
<dbReference type="Proteomes" id="UP000294832">
    <property type="component" value="Unassembled WGS sequence"/>
</dbReference>
<protein>
    <recommendedName>
        <fullName evidence="2">UPF0145 protein EDC91_10281</fullName>
    </recommendedName>
</protein>
<dbReference type="InterPro" id="IPR002765">
    <property type="entry name" value="UPF0145_YbjQ-like"/>
</dbReference>
<evidence type="ECO:0000256" key="2">
    <source>
        <dbReference type="HAMAP-Rule" id="MF_00338"/>
    </source>
</evidence>
<comment type="caution">
    <text evidence="3">The sequence shown here is derived from an EMBL/GenBank/DDBJ whole genome shotgun (WGS) entry which is preliminary data.</text>
</comment>
<dbReference type="OrthoDB" id="9796448at2"/>
<organism evidence="3 4">
    <name type="scientific">Shewanella fodinae</name>
    <dbReference type="NCBI Taxonomy" id="552357"/>
    <lineage>
        <taxon>Bacteria</taxon>
        <taxon>Pseudomonadati</taxon>
        <taxon>Pseudomonadota</taxon>
        <taxon>Gammaproteobacteria</taxon>
        <taxon>Alteromonadales</taxon>
        <taxon>Shewanellaceae</taxon>
        <taxon>Shewanella</taxon>
    </lineage>
</organism>
<comment type="similarity">
    <text evidence="1 2">Belongs to the UPF0145 family.</text>
</comment>
<dbReference type="AlphaFoldDB" id="A0A4R2FIQ7"/>
<evidence type="ECO:0000313" key="4">
    <source>
        <dbReference type="Proteomes" id="UP000294832"/>
    </source>
</evidence>
<dbReference type="Gene3D" id="3.30.110.70">
    <property type="entry name" value="Hypothetical protein apc22750. Chain B"/>
    <property type="match status" value="1"/>
</dbReference>
<name>A0A4R2FIQ7_9GAMM</name>
<sequence length="107" mass="11314">MKVSTTENIAGYRVIQTVGVVTGNVVRSKHIGRDIMAGLKTIIGGEIVGYTEMLAEAREVAAQRMLAQAEQLGADAVVNVRYTTSAIAQGMSEMLAYGTAVKLGIEV</sequence>
<evidence type="ECO:0000256" key="1">
    <source>
        <dbReference type="ARBA" id="ARBA00010751"/>
    </source>
</evidence>
<dbReference type="PANTHER" id="PTHR34068:SF2">
    <property type="entry name" value="UPF0145 PROTEIN SCO3412"/>
    <property type="match status" value="1"/>
</dbReference>
<accession>A0A4R2FIQ7</accession>
<dbReference type="Pfam" id="PF01906">
    <property type="entry name" value="YbjQ_1"/>
    <property type="match status" value="1"/>
</dbReference>
<evidence type="ECO:0000313" key="3">
    <source>
        <dbReference type="EMBL" id="TCN90169.1"/>
    </source>
</evidence>
<dbReference type="InterPro" id="IPR035439">
    <property type="entry name" value="UPF0145_dom_sf"/>
</dbReference>
<dbReference type="RefSeq" id="WP_133037598.1">
    <property type="nucleotide sequence ID" value="NZ_SLWF01000002.1"/>
</dbReference>